<feature type="non-terminal residue" evidence="2">
    <location>
        <position position="39"/>
    </location>
</feature>
<feature type="compositionally biased region" description="Basic and acidic residues" evidence="1">
    <location>
        <begin position="19"/>
        <end position="39"/>
    </location>
</feature>
<protein>
    <submittedName>
        <fullName evidence="2">Uncharacterized protein</fullName>
    </submittedName>
</protein>
<accession>A0A6J4PE53</accession>
<evidence type="ECO:0000313" key="2">
    <source>
        <dbReference type="EMBL" id="CAA9413318.1"/>
    </source>
</evidence>
<sequence>AGRLSCRAPVAGQRRGRLRGLDLRTRDQGRRVAPERRPL</sequence>
<dbReference type="EMBL" id="CADCUV010000082">
    <property type="protein sequence ID" value="CAA9413318.1"/>
    <property type="molecule type" value="Genomic_DNA"/>
</dbReference>
<feature type="region of interest" description="Disordered" evidence="1">
    <location>
        <begin position="17"/>
        <end position="39"/>
    </location>
</feature>
<evidence type="ECO:0000256" key="1">
    <source>
        <dbReference type="SAM" id="MobiDB-lite"/>
    </source>
</evidence>
<gene>
    <name evidence="2" type="ORF">AVDCRST_MAG22-2038</name>
</gene>
<reference evidence="2" key="1">
    <citation type="submission" date="2020-02" db="EMBL/GenBank/DDBJ databases">
        <authorList>
            <person name="Meier V. D."/>
        </authorList>
    </citation>
    <scope>NUCLEOTIDE SEQUENCE</scope>
    <source>
        <strain evidence="2">AVDCRST_MAG22</strain>
    </source>
</reference>
<dbReference type="AlphaFoldDB" id="A0A6J4PE53"/>
<proteinExistence type="predicted"/>
<organism evidence="2">
    <name type="scientific">uncultured Rubrobacteraceae bacterium</name>
    <dbReference type="NCBI Taxonomy" id="349277"/>
    <lineage>
        <taxon>Bacteria</taxon>
        <taxon>Bacillati</taxon>
        <taxon>Actinomycetota</taxon>
        <taxon>Rubrobacteria</taxon>
        <taxon>Rubrobacterales</taxon>
        <taxon>Rubrobacteraceae</taxon>
        <taxon>environmental samples</taxon>
    </lineage>
</organism>
<name>A0A6J4PE53_9ACTN</name>
<feature type="non-terminal residue" evidence="2">
    <location>
        <position position="1"/>
    </location>
</feature>